<keyword evidence="1" id="KW-0812">Transmembrane</keyword>
<name>A0A4Z0RB93_9FIRM</name>
<gene>
    <name evidence="2" type="ORF">E4K67_00045</name>
</gene>
<evidence type="ECO:0000313" key="2">
    <source>
        <dbReference type="EMBL" id="TGE39447.1"/>
    </source>
</evidence>
<feature type="transmembrane region" description="Helical" evidence="1">
    <location>
        <begin position="31"/>
        <end position="49"/>
    </location>
</feature>
<reference evidence="2 3" key="1">
    <citation type="submission" date="2019-03" db="EMBL/GenBank/DDBJ databases">
        <title>Draft Genome Sequence of Desulfosporosinus fructosivorans Strain 63.6F, Isolated from Marine Sediment in the Baltic Sea.</title>
        <authorList>
            <person name="Hausmann B."/>
            <person name="Vandieken V."/>
            <person name="Pjevac P."/>
            <person name="Schreck K."/>
            <person name="Herbold C.W."/>
            <person name="Loy A."/>
        </authorList>
    </citation>
    <scope>NUCLEOTIDE SEQUENCE [LARGE SCALE GENOMIC DNA]</scope>
    <source>
        <strain evidence="2 3">63.6F</strain>
    </source>
</reference>
<sequence length="91" mass="10685">MKQKDNEERERIEWEKSKNSGMGKFLLREGFFQWGLPMGVIFGIMLQIIENGFHFGNFGFVNNIFFGLVIFCSNGLVIGLLSWRRKKKKYS</sequence>
<dbReference type="EMBL" id="SPQQ01000001">
    <property type="protein sequence ID" value="TGE39447.1"/>
    <property type="molecule type" value="Genomic_DNA"/>
</dbReference>
<feature type="transmembrane region" description="Helical" evidence="1">
    <location>
        <begin position="64"/>
        <end position="83"/>
    </location>
</feature>
<dbReference type="OrthoDB" id="5986784at2"/>
<comment type="caution">
    <text evidence="2">The sequence shown here is derived from an EMBL/GenBank/DDBJ whole genome shotgun (WGS) entry which is preliminary data.</text>
</comment>
<dbReference type="AlphaFoldDB" id="A0A4Z0RB93"/>
<keyword evidence="1" id="KW-1133">Transmembrane helix</keyword>
<evidence type="ECO:0000313" key="3">
    <source>
        <dbReference type="Proteomes" id="UP000298460"/>
    </source>
</evidence>
<accession>A0A4Z0RB93</accession>
<dbReference type="RefSeq" id="WP_135544387.1">
    <property type="nucleotide sequence ID" value="NZ_SPQQ01000001.1"/>
</dbReference>
<protein>
    <submittedName>
        <fullName evidence="2">Uncharacterized protein</fullName>
    </submittedName>
</protein>
<evidence type="ECO:0000256" key="1">
    <source>
        <dbReference type="SAM" id="Phobius"/>
    </source>
</evidence>
<proteinExistence type="predicted"/>
<keyword evidence="1" id="KW-0472">Membrane</keyword>
<organism evidence="2 3">
    <name type="scientific">Desulfosporosinus fructosivorans</name>
    <dbReference type="NCBI Taxonomy" id="2018669"/>
    <lineage>
        <taxon>Bacteria</taxon>
        <taxon>Bacillati</taxon>
        <taxon>Bacillota</taxon>
        <taxon>Clostridia</taxon>
        <taxon>Eubacteriales</taxon>
        <taxon>Desulfitobacteriaceae</taxon>
        <taxon>Desulfosporosinus</taxon>
    </lineage>
</organism>
<keyword evidence="3" id="KW-1185">Reference proteome</keyword>
<dbReference type="Proteomes" id="UP000298460">
    <property type="component" value="Unassembled WGS sequence"/>
</dbReference>